<accession>A0A5C6C3Z6</accession>
<gene>
    <name evidence="1" type="ORF">Poly21_10590</name>
</gene>
<evidence type="ECO:0000313" key="1">
    <source>
        <dbReference type="EMBL" id="TWU18888.1"/>
    </source>
</evidence>
<proteinExistence type="predicted"/>
<protein>
    <submittedName>
        <fullName evidence="1">Uncharacterized protein</fullName>
    </submittedName>
</protein>
<name>A0A5C6C3Z6_9BACT</name>
<dbReference type="AlphaFoldDB" id="A0A5C6C3Z6"/>
<dbReference type="Proteomes" id="UP000319908">
    <property type="component" value="Unassembled WGS sequence"/>
</dbReference>
<comment type="caution">
    <text evidence="1">The sequence shown here is derived from an EMBL/GenBank/DDBJ whole genome shotgun (WGS) entry which is preliminary data.</text>
</comment>
<evidence type="ECO:0000313" key="2">
    <source>
        <dbReference type="Proteomes" id="UP000319908"/>
    </source>
</evidence>
<sequence length="113" mass="12448">MRMLEPVVRAVEDASWSDYQSMLRWRFRRRKCTTETPIKQVPNSDGTGIDVAVGAEGGLTGLVADRKRTRLNITSGSPGPKSHRRPAWELLAGPAVSLNRVIMLTFAIGPAVF</sequence>
<reference evidence="1 2" key="1">
    <citation type="journal article" date="2020" name="Antonie Van Leeuwenhoek">
        <title>Rhodopirellula heiligendammensis sp. nov., Rhodopirellula pilleata sp. nov., and Rhodopirellula solitaria sp. nov. isolated from natural or artificial marine surfaces in Northern Germany and California, USA, and emended description of the genus Rhodopirellula.</title>
        <authorList>
            <person name="Kallscheuer N."/>
            <person name="Wiegand S."/>
            <person name="Jogler M."/>
            <person name="Boedeker C."/>
            <person name="Peeters S.H."/>
            <person name="Rast P."/>
            <person name="Heuer A."/>
            <person name="Jetten M.S.M."/>
            <person name="Rohde M."/>
            <person name="Jogler C."/>
        </authorList>
    </citation>
    <scope>NUCLEOTIDE SEQUENCE [LARGE SCALE GENOMIC DNA]</scope>
    <source>
        <strain evidence="1 2">Poly21</strain>
    </source>
</reference>
<organism evidence="1 2">
    <name type="scientific">Allorhodopirellula heiligendammensis</name>
    <dbReference type="NCBI Taxonomy" id="2714739"/>
    <lineage>
        <taxon>Bacteria</taxon>
        <taxon>Pseudomonadati</taxon>
        <taxon>Planctomycetota</taxon>
        <taxon>Planctomycetia</taxon>
        <taxon>Pirellulales</taxon>
        <taxon>Pirellulaceae</taxon>
        <taxon>Allorhodopirellula</taxon>
    </lineage>
</organism>
<keyword evidence="2" id="KW-1185">Reference proteome</keyword>
<dbReference type="EMBL" id="SJPU01000001">
    <property type="protein sequence ID" value="TWU18888.1"/>
    <property type="molecule type" value="Genomic_DNA"/>
</dbReference>